<dbReference type="Gene3D" id="3.40.1690.10">
    <property type="entry name" value="secretion proteins EscU"/>
    <property type="match status" value="1"/>
</dbReference>
<comment type="similarity">
    <text evidence="1">Belongs to the type III secretion exporter family.</text>
</comment>
<gene>
    <name evidence="2" type="ORF">CAK95_21505</name>
</gene>
<dbReference type="OrthoDB" id="5244399at2"/>
<evidence type="ECO:0000256" key="1">
    <source>
        <dbReference type="ARBA" id="ARBA00010690"/>
    </source>
</evidence>
<evidence type="ECO:0000313" key="3">
    <source>
        <dbReference type="Proteomes" id="UP000194137"/>
    </source>
</evidence>
<accession>A0A1W6ZVK5</accession>
<dbReference type="PANTHER" id="PTHR30531:SF12">
    <property type="entry name" value="FLAGELLAR BIOSYNTHETIC PROTEIN FLHB"/>
    <property type="match status" value="1"/>
</dbReference>
<protein>
    <submittedName>
        <fullName evidence="2">Type III secretion protein</fullName>
    </submittedName>
</protein>
<dbReference type="InterPro" id="IPR029025">
    <property type="entry name" value="T3SS_substrate_exporter_C"/>
</dbReference>
<evidence type="ECO:0000313" key="2">
    <source>
        <dbReference type="EMBL" id="ARQ01392.1"/>
    </source>
</evidence>
<keyword evidence="3" id="KW-1185">Reference proteome</keyword>
<reference evidence="2 3" key="1">
    <citation type="submission" date="2017-05" db="EMBL/GenBank/DDBJ databases">
        <title>Full genome sequence of Pseudorhodoplanes sinuspersici.</title>
        <authorList>
            <person name="Dastgheib S.M.M."/>
            <person name="Shavandi M."/>
            <person name="Tirandaz H."/>
        </authorList>
    </citation>
    <scope>NUCLEOTIDE SEQUENCE [LARGE SCALE GENOMIC DNA]</scope>
    <source>
        <strain evidence="2 3">RIPI110</strain>
    </source>
</reference>
<proteinExistence type="inferred from homology"/>
<dbReference type="AlphaFoldDB" id="A0A1W6ZVK5"/>
<name>A0A1W6ZVK5_9HYPH</name>
<dbReference type="Proteomes" id="UP000194137">
    <property type="component" value="Chromosome"/>
</dbReference>
<dbReference type="GO" id="GO:0009306">
    <property type="term" value="P:protein secretion"/>
    <property type="evidence" value="ECO:0007669"/>
    <property type="project" value="InterPro"/>
</dbReference>
<dbReference type="Pfam" id="PF01312">
    <property type="entry name" value="Bac_export_2"/>
    <property type="match status" value="1"/>
</dbReference>
<dbReference type="KEGG" id="psin:CAK95_21505"/>
<dbReference type="EMBL" id="CP021112">
    <property type="protein sequence ID" value="ARQ01392.1"/>
    <property type="molecule type" value="Genomic_DNA"/>
</dbReference>
<dbReference type="STRING" id="1235591.CAK95_21505"/>
<dbReference type="GO" id="GO:0005886">
    <property type="term" value="C:plasma membrane"/>
    <property type="evidence" value="ECO:0007669"/>
    <property type="project" value="TreeGrafter"/>
</dbReference>
<sequence>MSGQKVAVALKYDAPTAPRVTAIGRGELAERIVEAAKANGVPLSDNPVLAEALSKIPLDQNIPESLYRAVAEVLSYILRTSGRMGNR</sequence>
<organism evidence="2 3">
    <name type="scientific">Pseudorhodoplanes sinuspersici</name>
    <dbReference type="NCBI Taxonomy" id="1235591"/>
    <lineage>
        <taxon>Bacteria</taxon>
        <taxon>Pseudomonadati</taxon>
        <taxon>Pseudomonadota</taxon>
        <taxon>Alphaproteobacteria</taxon>
        <taxon>Hyphomicrobiales</taxon>
        <taxon>Pseudorhodoplanes</taxon>
    </lineage>
</organism>
<dbReference type="InterPro" id="IPR006135">
    <property type="entry name" value="T3SS_substrate_exporter"/>
</dbReference>
<dbReference type="PANTHER" id="PTHR30531">
    <property type="entry name" value="FLAGELLAR BIOSYNTHETIC PROTEIN FLHB"/>
    <property type="match status" value="1"/>
</dbReference>
<dbReference type="RefSeq" id="WP_086089787.1">
    <property type="nucleotide sequence ID" value="NZ_CP021112.1"/>
</dbReference>
<dbReference type="SUPFAM" id="SSF160544">
    <property type="entry name" value="EscU C-terminal domain-like"/>
    <property type="match status" value="1"/>
</dbReference>